<evidence type="ECO:0000313" key="2">
    <source>
        <dbReference type="EMBL" id="MTD56523.1"/>
    </source>
</evidence>
<protein>
    <recommendedName>
        <fullName evidence="1">Fumarylacetoacetase-like C-terminal domain-containing protein</fullName>
    </recommendedName>
</protein>
<dbReference type="InterPro" id="IPR011234">
    <property type="entry name" value="Fumarylacetoacetase-like_C"/>
</dbReference>
<dbReference type="PANTHER" id="PTHR43211:SF1">
    <property type="entry name" value="BLL6422 PROTEIN"/>
    <property type="match status" value="1"/>
</dbReference>
<dbReference type="Proteomes" id="UP000440096">
    <property type="component" value="Unassembled WGS sequence"/>
</dbReference>
<proteinExistence type="predicted"/>
<evidence type="ECO:0000259" key="1">
    <source>
        <dbReference type="Pfam" id="PF01557"/>
    </source>
</evidence>
<dbReference type="EMBL" id="WMBA01000035">
    <property type="protein sequence ID" value="MTD56523.1"/>
    <property type="molecule type" value="Genomic_DNA"/>
</dbReference>
<comment type="caution">
    <text evidence="2">The sequence shown here is derived from an EMBL/GenBank/DDBJ whole genome shotgun (WGS) entry which is preliminary data.</text>
</comment>
<dbReference type="PANTHER" id="PTHR43211">
    <property type="entry name" value="FUMARYLACETOACETATE HYDROLASE"/>
    <property type="match status" value="1"/>
</dbReference>
<dbReference type="InterPro" id="IPR036663">
    <property type="entry name" value="Fumarylacetoacetase_C_sf"/>
</dbReference>
<dbReference type="OrthoDB" id="2273115at2"/>
<dbReference type="GO" id="GO:0003824">
    <property type="term" value="F:catalytic activity"/>
    <property type="evidence" value="ECO:0007669"/>
    <property type="project" value="InterPro"/>
</dbReference>
<sequence length="220" mass="23544">MDDIPAFSFTNPTAVLGPSDPVPIFPGSEQFDFELEVGAVIGRAGHDINPNHGWDHIAGYTIYGDWSARGLQRHEMRLSLGPAKGKDGANTIGPLFVTADEIAVHRTGNGFHLRMNACVNGKLISEGWLDQMDWSFAEMVAYASRGAELRPGDVLGSGTVPTGCLYEHFAMGTEKFDRWLQAGDQVRLAVEHLVVAPGSSSGVVMLPVVGVRGGHACRSG</sequence>
<dbReference type="AlphaFoldDB" id="A0A6N7Z3K1"/>
<dbReference type="SUPFAM" id="SSF56529">
    <property type="entry name" value="FAH"/>
    <property type="match status" value="1"/>
</dbReference>
<keyword evidence="3" id="KW-1185">Reference proteome</keyword>
<gene>
    <name evidence="2" type="ORF">GKO32_21475</name>
</gene>
<name>A0A6N7Z3K1_9PSEU</name>
<dbReference type="Pfam" id="PF01557">
    <property type="entry name" value="FAA_hydrolase"/>
    <property type="match status" value="1"/>
</dbReference>
<feature type="domain" description="Fumarylacetoacetase-like C-terminal" evidence="1">
    <location>
        <begin position="5"/>
        <end position="193"/>
    </location>
</feature>
<reference evidence="2 3" key="1">
    <citation type="submission" date="2019-11" db="EMBL/GenBank/DDBJ databases">
        <title>Draft genome of Amycolatopsis RM579.</title>
        <authorList>
            <person name="Duangmal K."/>
            <person name="Mingma R."/>
        </authorList>
    </citation>
    <scope>NUCLEOTIDE SEQUENCE [LARGE SCALE GENOMIC DNA]</scope>
    <source>
        <strain evidence="2 3">RM579</strain>
    </source>
</reference>
<accession>A0A6N7Z3K1</accession>
<dbReference type="Gene3D" id="3.90.850.10">
    <property type="entry name" value="Fumarylacetoacetase-like, C-terminal domain"/>
    <property type="match status" value="1"/>
</dbReference>
<evidence type="ECO:0000313" key="3">
    <source>
        <dbReference type="Proteomes" id="UP000440096"/>
    </source>
</evidence>
<organism evidence="2 3">
    <name type="scientific">Amycolatopsis pithecellobii</name>
    <dbReference type="NCBI Taxonomy" id="664692"/>
    <lineage>
        <taxon>Bacteria</taxon>
        <taxon>Bacillati</taxon>
        <taxon>Actinomycetota</taxon>
        <taxon>Actinomycetes</taxon>
        <taxon>Pseudonocardiales</taxon>
        <taxon>Pseudonocardiaceae</taxon>
        <taxon>Amycolatopsis</taxon>
    </lineage>
</organism>